<name>A0A0A8YD61_ARUDO</name>
<evidence type="ECO:0000313" key="2">
    <source>
        <dbReference type="EMBL" id="JAD23493.1"/>
    </source>
</evidence>
<sequence length="21" mass="2385">MWWGGTPTPPTNQGSPPFRNR</sequence>
<reference evidence="2" key="1">
    <citation type="submission" date="2014-09" db="EMBL/GenBank/DDBJ databases">
        <authorList>
            <person name="Magalhaes I.L.F."/>
            <person name="Oliveira U."/>
            <person name="Santos F.R."/>
            <person name="Vidigal T.H.D.A."/>
            <person name="Brescovit A.D."/>
            <person name="Santos A.J."/>
        </authorList>
    </citation>
    <scope>NUCLEOTIDE SEQUENCE</scope>
    <source>
        <tissue evidence="2">Shoot tissue taken approximately 20 cm above the soil surface</tissue>
    </source>
</reference>
<dbReference type="AlphaFoldDB" id="A0A0A8YD61"/>
<accession>A0A0A8YD61</accession>
<feature type="region of interest" description="Disordered" evidence="1">
    <location>
        <begin position="1"/>
        <end position="21"/>
    </location>
</feature>
<organism evidence="2">
    <name type="scientific">Arundo donax</name>
    <name type="common">Giant reed</name>
    <name type="synonym">Donax arundinaceus</name>
    <dbReference type="NCBI Taxonomy" id="35708"/>
    <lineage>
        <taxon>Eukaryota</taxon>
        <taxon>Viridiplantae</taxon>
        <taxon>Streptophyta</taxon>
        <taxon>Embryophyta</taxon>
        <taxon>Tracheophyta</taxon>
        <taxon>Spermatophyta</taxon>
        <taxon>Magnoliopsida</taxon>
        <taxon>Liliopsida</taxon>
        <taxon>Poales</taxon>
        <taxon>Poaceae</taxon>
        <taxon>PACMAD clade</taxon>
        <taxon>Arundinoideae</taxon>
        <taxon>Arundineae</taxon>
        <taxon>Arundo</taxon>
    </lineage>
</organism>
<dbReference type="EMBL" id="GBRH01274402">
    <property type="protein sequence ID" value="JAD23493.1"/>
    <property type="molecule type" value="Transcribed_RNA"/>
</dbReference>
<evidence type="ECO:0000256" key="1">
    <source>
        <dbReference type="SAM" id="MobiDB-lite"/>
    </source>
</evidence>
<reference evidence="2" key="2">
    <citation type="journal article" date="2015" name="Data Brief">
        <title>Shoot transcriptome of the giant reed, Arundo donax.</title>
        <authorList>
            <person name="Barrero R.A."/>
            <person name="Guerrero F.D."/>
            <person name="Moolhuijzen P."/>
            <person name="Goolsby J.A."/>
            <person name="Tidwell J."/>
            <person name="Bellgard S.E."/>
            <person name="Bellgard M.I."/>
        </authorList>
    </citation>
    <scope>NUCLEOTIDE SEQUENCE</scope>
    <source>
        <tissue evidence="2">Shoot tissue taken approximately 20 cm above the soil surface</tissue>
    </source>
</reference>
<protein>
    <submittedName>
        <fullName evidence="2">Uncharacterized protein</fullName>
    </submittedName>
</protein>
<proteinExistence type="predicted"/>